<dbReference type="AlphaFoldDB" id="A0A4Q8AQ73"/>
<dbReference type="Gene3D" id="1.10.45.10">
    <property type="entry name" value="Vanillyl-alcohol Oxidase, Chain A, domain 4"/>
    <property type="match status" value="1"/>
</dbReference>
<dbReference type="SUPFAM" id="SSF56176">
    <property type="entry name" value="FAD-binding/transporter-associated domain-like"/>
    <property type="match status" value="1"/>
</dbReference>
<keyword evidence="1" id="KW-0560">Oxidoreductase</keyword>
<dbReference type="InterPro" id="IPR016166">
    <property type="entry name" value="FAD-bd_PCMH"/>
</dbReference>
<dbReference type="GO" id="GO:0003885">
    <property type="term" value="F:D-arabinono-1,4-lactone oxidase activity"/>
    <property type="evidence" value="ECO:0007669"/>
    <property type="project" value="InterPro"/>
</dbReference>
<dbReference type="InterPro" id="IPR036318">
    <property type="entry name" value="FAD-bd_PCMH-like_sf"/>
</dbReference>
<dbReference type="Pfam" id="PF04030">
    <property type="entry name" value="ALO"/>
    <property type="match status" value="1"/>
</dbReference>
<dbReference type="InterPro" id="IPR010031">
    <property type="entry name" value="FAD_lactone_oxidase-like"/>
</dbReference>
<protein>
    <submittedName>
        <fullName evidence="3">Xylitol oxidase</fullName>
    </submittedName>
</protein>
<dbReference type="GO" id="GO:0016020">
    <property type="term" value="C:membrane"/>
    <property type="evidence" value="ECO:0007669"/>
    <property type="project" value="InterPro"/>
</dbReference>
<keyword evidence="4" id="KW-1185">Reference proteome</keyword>
<dbReference type="InterPro" id="IPR016171">
    <property type="entry name" value="Vanillyl_alc_oxidase_C-sub2"/>
</dbReference>
<dbReference type="Gene3D" id="3.30.43.10">
    <property type="entry name" value="Uridine Diphospho-n-acetylenolpyruvylglucosamine Reductase, domain 2"/>
    <property type="match status" value="1"/>
</dbReference>
<dbReference type="GO" id="GO:0080049">
    <property type="term" value="F:L-gulono-1,4-lactone dehydrogenase activity"/>
    <property type="evidence" value="ECO:0007669"/>
    <property type="project" value="TreeGrafter"/>
</dbReference>
<dbReference type="Pfam" id="PF01565">
    <property type="entry name" value="FAD_binding_4"/>
    <property type="match status" value="1"/>
</dbReference>
<dbReference type="PANTHER" id="PTHR43762:SF1">
    <property type="entry name" value="D-ARABINONO-1,4-LACTONE OXIDASE"/>
    <property type="match status" value="1"/>
</dbReference>
<dbReference type="Gene3D" id="3.30.70.2530">
    <property type="match status" value="1"/>
</dbReference>
<dbReference type="EMBL" id="SHLC01000001">
    <property type="protein sequence ID" value="RZU66351.1"/>
    <property type="molecule type" value="Genomic_DNA"/>
</dbReference>
<evidence type="ECO:0000313" key="3">
    <source>
        <dbReference type="EMBL" id="RZU66351.1"/>
    </source>
</evidence>
<sequence length="426" mass="44793">MGTGQNWAGNLRYSATTVHEPREAAEVQRLVADAAAGGVGVRALGSRHSFNDIADSDGVLISTRLLAGEISCDAEADAGRAGTVAVGAGIRYGELALALQERGLAVANLASLPHISVGGAVATGTHGSGDAVGSLATAVRGIELVDGTGAVRVLRDGDADFAGAVVSLGALGIVTRVTLAVEPAFTVAQTVYEGLSWSALLADVGAITGAGYSVSVFTRWNDDGPDQVWVKRRESAPGEEADAVLAAGAVAAPEPRHPLPGISAESCTEQLGVPGPWFERLPHFRLAFTPSNGAELQSEYLIPRQHAAEAITALRALGDRIRPLLQICELRTVAADELWLSSAYQRDTLGIHFTWLQHQSEVEALLPVIEATLAPFSARPHWGKLFTQTTAAIAPLYPRHADFVALVAAYDPHGVFRNDYLRRVLL</sequence>
<evidence type="ECO:0000256" key="1">
    <source>
        <dbReference type="ARBA" id="ARBA00023002"/>
    </source>
</evidence>
<gene>
    <name evidence="3" type="ORF">EV379_2707</name>
</gene>
<comment type="caution">
    <text evidence="3">The sequence shown here is derived from an EMBL/GenBank/DDBJ whole genome shotgun (WGS) entry which is preliminary data.</text>
</comment>
<reference evidence="3 4" key="1">
    <citation type="submission" date="2019-02" db="EMBL/GenBank/DDBJ databases">
        <title>Sequencing the genomes of 1000 actinobacteria strains.</title>
        <authorList>
            <person name="Klenk H.-P."/>
        </authorList>
    </citation>
    <scope>NUCLEOTIDE SEQUENCE [LARGE SCALE GENOMIC DNA]</scope>
    <source>
        <strain evidence="3 4">DSM 18319</strain>
    </source>
</reference>
<organism evidence="3 4">
    <name type="scientific">Microterricola gilva</name>
    <dbReference type="NCBI Taxonomy" id="393267"/>
    <lineage>
        <taxon>Bacteria</taxon>
        <taxon>Bacillati</taxon>
        <taxon>Actinomycetota</taxon>
        <taxon>Actinomycetes</taxon>
        <taxon>Micrococcales</taxon>
        <taxon>Microbacteriaceae</taxon>
        <taxon>Microterricola</taxon>
    </lineage>
</organism>
<feature type="domain" description="FAD-binding PCMH-type" evidence="2">
    <location>
        <begin position="11"/>
        <end position="184"/>
    </location>
</feature>
<dbReference type="InterPro" id="IPR016167">
    <property type="entry name" value="FAD-bd_PCMH_sub1"/>
</dbReference>
<dbReference type="PANTHER" id="PTHR43762">
    <property type="entry name" value="L-GULONOLACTONE OXIDASE"/>
    <property type="match status" value="1"/>
</dbReference>
<dbReference type="OrthoDB" id="9800184at2"/>
<dbReference type="RefSeq" id="WP_130506563.1">
    <property type="nucleotide sequence ID" value="NZ_SHLC01000001.1"/>
</dbReference>
<dbReference type="PROSITE" id="PS51387">
    <property type="entry name" value="FAD_PCMH"/>
    <property type="match status" value="1"/>
</dbReference>
<dbReference type="GO" id="GO:0071949">
    <property type="term" value="F:FAD binding"/>
    <property type="evidence" value="ECO:0007669"/>
    <property type="project" value="InterPro"/>
</dbReference>
<dbReference type="InterPro" id="IPR016169">
    <property type="entry name" value="FAD-bd_PCMH_sub2"/>
</dbReference>
<dbReference type="PIRSF" id="PIRSF000136">
    <property type="entry name" value="LGO_GLO"/>
    <property type="match status" value="1"/>
</dbReference>
<dbReference type="InterPro" id="IPR007173">
    <property type="entry name" value="ALO_C"/>
</dbReference>
<proteinExistence type="predicted"/>
<dbReference type="Proteomes" id="UP000291483">
    <property type="component" value="Unassembled WGS sequence"/>
</dbReference>
<accession>A0A4Q8AQ73</accession>
<evidence type="ECO:0000259" key="2">
    <source>
        <dbReference type="PROSITE" id="PS51387"/>
    </source>
</evidence>
<dbReference type="Gene3D" id="3.30.465.10">
    <property type="match status" value="1"/>
</dbReference>
<name>A0A4Q8AQ73_9MICO</name>
<dbReference type="InterPro" id="IPR006094">
    <property type="entry name" value="Oxid_FAD_bind_N"/>
</dbReference>
<dbReference type="Gene3D" id="3.30.70.2520">
    <property type="match status" value="1"/>
</dbReference>
<evidence type="ECO:0000313" key="4">
    <source>
        <dbReference type="Proteomes" id="UP000291483"/>
    </source>
</evidence>